<accession>A0A8K0NR76</accession>
<comment type="caution">
    <text evidence="1">The sequence shown here is derived from an EMBL/GenBank/DDBJ whole genome shotgun (WGS) entry which is preliminary data.</text>
</comment>
<evidence type="ECO:0000313" key="2">
    <source>
        <dbReference type="Proteomes" id="UP000812966"/>
    </source>
</evidence>
<keyword evidence="2" id="KW-1185">Reference proteome</keyword>
<evidence type="ECO:0000313" key="1">
    <source>
        <dbReference type="EMBL" id="KAG7529472.1"/>
    </source>
</evidence>
<dbReference type="EMBL" id="JABELV010000149">
    <property type="protein sequence ID" value="KAG7529472.1"/>
    <property type="molecule type" value="Genomic_DNA"/>
</dbReference>
<protein>
    <submittedName>
        <fullName evidence="1">Uncharacterized protein</fullName>
    </submittedName>
</protein>
<dbReference type="OrthoDB" id="164951at2759"/>
<dbReference type="AlphaFoldDB" id="A0A8K0NR76"/>
<sequence length="382" mass="43503">MLLEQLRRSWYDSSPAYARVAITSTFSSHSLRRGGAQWRFNYAPARWGLQVIRWWGGWAPGEATGTLMRYLLEERAKIDTYHGDIMNPLLDPARQVVQSDGQNGLVSKVGDITRLETRMARKLEGVVARLMADMGEEMDRTRAMVREFTTRMYADPDEQSDVERERHQQILQAIANMQIQVDSQQRSLCAATSAATTIVGTNGWTPPGFNGLILPPSASVQVPDHSPDIRIPVVPSTALFRAAIREVEGPKTLRLRYSGDMITGERPPIPKTWTVRSYVLQWFQGGQHVQHPYPLREWPRDWLHNKTKEDQQVWVLWRNREVFGMGYEYANEGSTVFTEEGFARFEARYPATTVTGVLSAIRKDLQTAGKIKSRQRSPKSPE</sequence>
<reference evidence="1" key="1">
    <citation type="submission" date="2020-04" db="EMBL/GenBank/DDBJ databases">
        <title>Analysis of mating type loci in Filobasidium floriforme.</title>
        <authorList>
            <person name="Nowrousian M."/>
        </authorList>
    </citation>
    <scope>NUCLEOTIDE SEQUENCE</scope>
    <source>
        <strain evidence="1">CBS 6242</strain>
    </source>
</reference>
<name>A0A8K0NR76_9TREE</name>
<proteinExistence type="predicted"/>
<dbReference type="Proteomes" id="UP000812966">
    <property type="component" value="Unassembled WGS sequence"/>
</dbReference>
<organism evidence="1 2">
    <name type="scientific">Filobasidium floriforme</name>
    <dbReference type="NCBI Taxonomy" id="5210"/>
    <lineage>
        <taxon>Eukaryota</taxon>
        <taxon>Fungi</taxon>
        <taxon>Dikarya</taxon>
        <taxon>Basidiomycota</taxon>
        <taxon>Agaricomycotina</taxon>
        <taxon>Tremellomycetes</taxon>
        <taxon>Filobasidiales</taxon>
        <taxon>Filobasidiaceae</taxon>
        <taxon>Filobasidium</taxon>
    </lineage>
</organism>
<gene>
    <name evidence="1" type="ORF">FFLO_05648</name>
</gene>